<reference evidence="3" key="1">
    <citation type="journal article" date="2018" name="Gigascience">
        <title>Genome assembly of the Pink Ipe (Handroanthus impetiginosus, Bignoniaceae), a highly valued, ecologically keystone Neotropical timber forest tree.</title>
        <authorList>
            <person name="Silva-Junior O.B."/>
            <person name="Grattapaglia D."/>
            <person name="Novaes E."/>
            <person name="Collevatti R.G."/>
        </authorList>
    </citation>
    <scope>NUCLEOTIDE SEQUENCE [LARGE SCALE GENOMIC DNA]</scope>
    <source>
        <strain evidence="3">cv. UFG-1</strain>
    </source>
</reference>
<organism evidence="2 3">
    <name type="scientific">Handroanthus impetiginosus</name>
    <dbReference type="NCBI Taxonomy" id="429701"/>
    <lineage>
        <taxon>Eukaryota</taxon>
        <taxon>Viridiplantae</taxon>
        <taxon>Streptophyta</taxon>
        <taxon>Embryophyta</taxon>
        <taxon>Tracheophyta</taxon>
        <taxon>Spermatophyta</taxon>
        <taxon>Magnoliopsida</taxon>
        <taxon>eudicotyledons</taxon>
        <taxon>Gunneridae</taxon>
        <taxon>Pentapetalae</taxon>
        <taxon>asterids</taxon>
        <taxon>lamiids</taxon>
        <taxon>Lamiales</taxon>
        <taxon>Bignoniaceae</taxon>
        <taxon>Crescentiina</taxon>
        <taxon>Tabebuia alliance</taxon>
        <taxon>Handroanthus</taxon>
    </lineage>
</organism>
<name>A0A2G9HN02_9LAMI</name>
<evidence type="ECO:0000259" key="1">
    <source>
        <dbReference type="Pfam" id="PF22922"/>
    </source>
</evidence>
<protein>
    <recommendedName>
        <fullName evidence="1">NLP1-9 GAF domain-containing protein</fullName>
    </recommendedName>
</protein>
<feature type="domain" description="NLP1-9 GAF" evidence="1">
    <location>
        <begin position="234"/>
        <end position="371"/>
    </location>
</feature>
<dbReference type="AlphaFoldDB" id="A0A2G9HN02"/>
<dbReference type="InterPro" id="IPR045012">
    <property type="entry name" value="NLP"/>
</dbReference>
<dbReference type="InterPro" id="IPR055081">
    <property type="entry name" value="NLP1-9_GAF"/>
</dbReference>
<evidence type="ECO:0000313" key="3">
    <source>
        <dbReference type="Proteomes" id="UP000231279"/>
    </source>
</evidence>
<comment type="caution">
    <text evidence="2">The sequence shown here is derived from an EMBL/GenBank/DDBJ whole genome shotgun (WGS) entry which is preliminary data.</text>
</comment>
<dbReference type="EMBL" id="NKXS01001378">
    <property type="protein sequence ID" value="PIN18905.1"/>
    <property type="molecule type" value="Genomic_DNA"/>
</dbReference>
<dbReference type="GO" id="GO:0003700">
    <property type="term" value="F:DNA-binding transcription factor activity"/>
    <property type="evidence" value="ECO:0007669"/>
    <property type="project" value="InterPro"/>
</dbReference>
<keyword evidence="3" id="KW-1185">Reference proteome</keyword>
<dbReference type="PANTHER" id="PTHR32002">
    <property type="entry name" value="PROTEIN NLP8"/>
    <property type="match status" value="1"/>
</dbReference>
<sequence length="452" mass="51820">MGEHHDFLTSRLDGWNEEYSLAEFKEFFNNFDNLSSEEYDRGFIFWTLPKNLKKSSSSNPNRAQFQHLLEEIIKSYAFPSHLLQFWAPKVVGGKRCLTTADQPFALAWNLRKGLCGYRRHCVDYRYFVGELGAKEEEIGLPGRVFRNGHIESSPDLRLYSNTEYPLRDYAAHCGGIGYVALPLFGSSRKQCIGVLELLSTRYIHQPMAFKILKKAFKKTGLSSTHIGFSSDYRVWIPCVQCGYYTGRYLSCMKRTAFRLAGQNIGISHFSDACKFNNLQSRKGIAGIVLSTKKPCLCRNLCDLSISGYPLAHYAKQARLSFCFAICLQSVYSSDEICIVEFFFHPDRREDAYLWSFLHLLFQIMEKKLSSLKVASGVEEVIVEVGIKNNMLASFELDFGQPKMSPYIQQKKHQNAKELTTFCPKAGYDKVYSFSDFLEYLQKPNLCWSLPSN</sequence>
<proteinExistence type="predicted"/>
<gene>
    <name evidence="2" type="ORF">CDL12_08429</name>
</gene>
<feature type="domain" description="NLP1-9 GAF" evidence="1">
    <location>
        <begin position="62"/>
        <end position="203"/>
    </location>
</feature>
<accession>A0A2G9HN02</accession>
<evidence type="ECO:0000313" key="2">
    <source>
        <dbReference type="EMBL" id="PIN18905.1"/>
    </source>
</evidence>
<dbReference type="OrthoDB" id="1302127at2759"/>
<dbReference type="PANTHER" id="PTHR32002:SF62">
    <property type="entry name" value="PROTEIN NLP6-LIKE ISOFORM X1"/>
    <property type="match status" value="1"/>
</dbReference>
<dbReference type="STRING" id="429701.A0A2G9HN02"/>
<dbReference type="Pfam" id="PF22922">
    <property type="entry name" value="GAF_NLP"/>
    <property type="match status" value="2"/>
</dbReference>
<dbReference type="Proteomes" id="UP000231279">
    <property type="component" value="Unassembled WGS sequence"/>
</dbReference>